<protein>
    <submittedName>
        <fullName evidence="1">Uncharacterized protein</fullName>
    </submittedName>
</protein>
<evidence type="ECO:0000313" key="1">
    <source>
        <dbReference type="EMBL" id="KAJ5360778.1"/>
    </source>
</evidence>
<name>A0A9W9RNE1_9EURO</name>
<dbReference type="Proteomes" id="UP001147752">
    <property type="component" value="Unassembled WGS sequence"/>
</dbReference>
<gene>
    <name evidence="1" type="ORF">N7517_009969</name>
</gene>
<sequence length="324" mass="35712">MDILGGPDPSSISQVSSTKGAITLPWPKSDRVRLITKLGTGCYSAKLLSDSAVAPFETQPLISAGAFRENVRFRNEVGTKSYFHKAITSSQGSQSEHTSVSAKGSAGCTFANISGTGAYNKSVMENNDDIMASIQATIRTGVIYFDQPRLSLDAIADVRRSRKDPSYFSRKYGDYYVASLRLGADAGLLASVSTKQRSEKESLEVKAKLHVLWWDIEKDYNEEQHSQEAWSSFRITAFETLGGTNVQNGASQEQPATVALSYIQQVSDLEKNVRNKMRALDLKENKTLNREEVQKVCESGLVAEVTLLPCTQIRDYTATLLERD</sequence>
<evidence type="ECO:0000313" key="2">
    <source>
        <dbReference type="Proteomes" id="UP001147752"/>
    </source>
</evidence>
<keyword evidence="2" id="KW-1185">Reference proteome</keyword>
<accession>A0A9W9RNE1</accession>
<dbReference type="GeneID" id="81466875"/>
<organism evidence="1 2">
    <name type="scientific">Penicillium concentricum</name>
    <dbReference type="NCBI Taxonomy" id="293559"/>
    <lineage>
        <taxon>Eukaryota</taxon>
        <taxon>Fungi</taxon>
        <taxon>Dikarya</taxon>
        <taxon>Ascomycota</taxon>
        <taxon>Pezizomycotina</taxon>
        <taxon>Eurotiomycetes</taxon>
        <taxon>Eurotiomycetidae</taxon>
        <taxon>Eurotiales</taxon>
        <taxon>Aspergillaceae</taxon>
        <taxon>Penicillium</taxon>
    </lineage>
</organism>
<reference evidence="1" key="1">
    <citation type="submission" date="2022-12" db="EMBL/GenBank/DDBJ databases">
        <authorList>
            <person name="Petersen C."/>
        </authorList>
    </citation>
    <scope>NUCLEOTIDE SEQUENCE</scope>
    <source>
        <strain evidence="1">IBT 3081</strain>
    </source>
</reference>
<reference evidence="1" key="2">
    <citation type="journal article" date="2023" name="IMA Fungus">
        <title>Comparative genomic study of the Penicillium genus elucidates a diverse pangenome and 15 lateral gene transfer events.</title>
        <authorList>
            <person name="Petersen C."/>
            <person name="Sorensen T."/>
            <person name="Nielsen M.R."/>
            <person name="Sondergaard T.E."/>
            <person name="Sorensen J.L."/>
            <person name="Fitzpatrick D.A."/>
            <person name="Frisvad J.C."/>
            <person name="Nielsen K.L."/>
        </authorList>
    </citation>
    <scope>NUCLEOTIDE SEQUENCE</scope>
    <source>
        <strain evidence="1">IBT 3081</strain>
    </source>
</reference>
<dbReference type="AlphaFoldDB" id="A0A9W9RNE1"/>
<dbReference type="EMBL" id="JAPZBT010000004">
    <property type="protein sequence ID" value="KAJ5360778.1"/>
    <property type="molecule type" value="Genomic_DNA"/>
</dbReference>
<dbReference type="RefSeq" id="XP_056576264.1">
    <property type="nucleotide sequence ID" value="XM_056727692.1"/>
</dbReference>
<proteinExistence type="predicted"/>
<comment type="caution">
    <text evidence="1">The sequence shown here is derived from an EMBL/GenBank/DDBJ whole genome shotgun (WGS) entry which is preliminary data.</text>
</comment>
<dbReference type="OrthoDB" id="4457531at2759"/>